<dbReference type="GO" id="GO:0006420">
    <property type="term" value="P:arginyl-tRNA aminoacylation"/>
    <property type="evidence" value="ECO:0007669"/>
    <property type="project" value="UniProtKB-UniRule"/>
</dbReference>
<keyword evidence="6" id="KW-0963">Cytoplasm</keyword>
<evidence type="ECO:0000256" key="5">
    <source>
        <dbReference type="ARBA" id="ARBA00020262"/>
    </source>
</evidence>
<keyword evidence="8 14" id="KW-0547">Nucleotide-binding</keyword>
<keyword evidence="9 14" id="KW-0067">ATP-binding</keyword>
<comment type="subunit">
    <text evidence="3">Monomer.</text>
</comment>
<dbReference type="SUPFAM" id="SSF47323">
    <property type="entry name" value="Anticodon-binding domain of a subclass of class I aminoacyl-tRNA synthetases"/>
    <property type="match status" value="1"/>
</dbReference>
<dbReference type="HAMAP" id="MF_00123">
    <property type="entry name" value="Arg_tRNA_synth"/>
    <property type="match status" value="1"/>
</dbReference>
<proteinExistence type="inferred from homology"/>
<evidence type="ECO:0000256" key="13">
    <source>
        <dbReference type="NCBIfam" id="TIGR00456"/>
    </source>
</evidence>
<protein>
    <recommendedName>
        <fullName evidence="5 13">Arginine--tRNA ligase</fullName>
        <ecNumber evidence="4 13">6.1.1.19</ecNumber>
    </recommendedName>
</protein>
<evidence type="ECO:0000256" key="9">
    <source>
        <dbReference type="ARBA" id="ARBA00022840"/>
    </source>
</evidence>
<feature type="non-terminal residue" evidence="16">
    <location>
        <position position="1"/>
    </location>
</feature>
<dbReference type="Pfam" id="PF00750">
    <property type="entry name" value="tRNA-synt_1d"/>
    <property type="match status" value="1"/>
</dbReference>
<evidence type="ECO:0000256" key="10">
    <source>
        <dbReference type="ARBA" id="ARBA00022917"/>
    </source>
</evidence>
<comment type="caution">
    <text evidence="16">The sequence shown here is derived from an EMBL/GenBank/DDBJ whole genome shotgun (WGS) entry which is preliminary data.</text>
</comment>
<evidence type="ECO:0000256" key="8">
    <source>
        <dbReference type="ARBA" id="ARBA00022741"/>
    </source>
</evidence>
<dbReference type="Proteomes" id="UP000886845">
    <property type="component" value="Unassembled WGS sequence"/>
</dbReference>
<organism evidence="16 17">
    <name type="scientific">Candidatus Spyradenecus faecavium</name>
    <dbReference type="NCBI Taxonomy" id="2840947"/>
    <lineage>
        <taxon>Bacteria</taxon>
        <taxon>Pseudomonadati</taxon>
        <taxon>Lentisphaerota</taxon>
        <taxon>Lentisphaeria</taxon>
        <taxon>Lentisphaerales</taxon>
        <taxon>Lentisphaeraceae</taxon>
        <taxon>Lentisphaeraceae incertae sedis</taxon>
        <taxon>Candidatus Spyradenecus</taxon>
    </lineage>
</organism>
<dbReference type="SUPFAM" id="SSF52374">
    <property type="entry name" value="Nucleotidylyl transferase"/>
    <property type="match status" value="1"/>
</dbReference>
<dbReference type="GO" id="GO:0005737">
    <property type="term" value="C:cytoplasm"/>
    <property type="evidence" value="ECO:0007669"/>
    <property type="project" value="UniProtKB-SubCell"/>
</dbReference>
<reference evidence="16" key="2">
    <citation type="journal article" date="2021" name="PeerJ">
        <title>Extensive microbial diversity within the chicken gut microbiome revealed by metagenomics and culture.</title>
        <authorList>
            <person name="Gilroy R."/>
            <person name="Ravi A."/>
            <person name="Getino M."/>
            <person name="Pursley I."/>
            <person name="Horton D.L."/>
            <person name="Alikhan N.F."/>
            <person name="Baker D."/>
            <person name="Gharbi K."/>
            <person name="Hall N."/>
            <person name="Watson M."/>
            <person name="Adriaenssens E.M."/>
            <person name="Foster-Nyarko E."/>
            <person name="Jarju S."/>
            <person name="Secka A."/>
            <person name="Antonio M."/>
            <person name="Oren A."/>
            <person name="Chaudhuri R.R."/>
            <person name="La Ragione R."/>
            <person name="Hildebrand F."/>
            <person name="Pallen M.J."/>
        </authorList>
    </citation>
    <scope>NUCLEOTIDE SEQUENCE</scope>
    <source>
        <strain evidence="16">35461</strain>
    </source>
</reference>
<name>A0A9D1NLE6_9BACT</name>
<dbReference type="InterPro" id="IPR035684">
    <property type="entry name" value="ArgRS_core"/>
</dbReference>
<evidence type="ECO:0000256" key="7">
    <source>
        <dbReference type="ARBA" id="ARBA00022598"/>
    </source>
</evidence>
<evidence type="ECO:0000256" key="11">
    <source>
        <dbReference type="ARBA" id="ARBA00023146"/>
    </source>
</evidence>
<dbReference type="SMART" id="SM00836">
    <property type="entry name" value="DALR_1"/>
    <property type="match status" value="1"/>
</dbReference>
<dbReference type="NCBIfam" id="TIGR00456">
    <property type="entry name" value="argS"/>
    <property type="match status" value="1"/>
</dbReference>
<dbReference type="InterPro" id="IPR014729">
    <property type="entry name" value="Rossmann-like_a/b/a_fold"/>
</dbReference>
<dbReference type="PANTHER" id="PTHR11956:SF5">
    <property type="entry name" value="ARGININE--TRNA LIGASE, CYTOPLASMIC"/>
    <property type="match status" value="1"/>
</dbReference>
<evidence type="ECO:0000313" key="16">
    <source>
        <dbReference type="EMBL" id="HIV08839.1"/>
    </source>
</evidence>
<evidence type="ECO:0000256" key="12">
    <source>
        <dbReference type="ARBA" id="ARBA00049339"/>
    </source>
</evidence>
<keyword evidence="7 14" id="KW-0436">Ligase</keyword>
<comment type="catalytic activity">
    <reaction evidence="12">
        <text>tRNA(Arg) + L-arginine + ATP = L-arginyl-tRNA(Arg) + AMP + diphosphate</text>
        <dbReference type="Rhea" id="RHEA:20301"/>
        <dbReference type="Rhea" id="RHEA-COMP:9658"/>
        <dbReference type="Rhea" id="RHEA-COMP:9673"/>
        <dbReference type="ChEBI" id="CHEBI:30616"/>
        <dbReference type="ChEBI" id="CHEBI:32682"/>
        <dbReference type="ChEBI" id="CHEBI:33019"/>
        <dbReference type="ChEBI" id="CHEBI:78442"/>
        <dbReference type="ChEBI" id="CHEBI:78513"/>
        <dbReference type="ChEBI" id="CHEBI:456215"/>
        <dbReference type="EC" id="6.1.1.19"/>
    </reaction>
</comment>
<dbReference type="InterPro" id="IPR008909">
    <property type="entry name" value="DALR_anticod-bd"/>
</dbReference>
<evidence type="ECO:0000259" key="15">
    <source>
        <dbReference type="SMART" id="SM00836"/>
    </source>
</evidence>
<dbReference type="InterPro" id="IPR036695">
    <property type="entry name" value="Arg-tRNA-synth_N_sf"/>
</dbReference>
<comment type="similarity">
    <text evidence="2 14">Belongs to the class-I aminoacyl-tRNA synthetase family.</text>
</comment>
<evidence type="ECO:0000256" key="14">
    <source>
        <dbReference type="RuleBase" id="RU363038"/>
    </source>
</evidence>
<evidence type="ECO:0000256" key="1">
    <source>
        <dbReference type="ARBA" id="ARBA00004496"/>
    </source>
</evidence>
<dbReference type="InterPro" id="IPR001412">
    <property type="entry name" value="aa-tRNA-synth_I_CS"/>
</dbReference>
<dbReference type="InterPro" id="IPR001278">
    <property type="entry name" value="Arg-tRNA-ligase"/>
</dbReference>
<dbReference type="Gene3D" id="1.10.730.10">
    <property type="entry name" value="Isoleucyl-tRNA Synthetase, Domain 1"/>
    <property type="match status" value="1"/>
</dbReference>
<dbReference type="FunFam" id="3.40.50.620:FF:000116">
    <property type="entry name" value="Arginine--tRNA ligase"/>
    <property type="match status" value="1"/>
</dbReference>
<dbReference type="PANTHER" id="PTHR11956">
    <property type="entry name" value="ARGINYL-TRNA SYNTHETASE"/>
    <property type="match status" value="1"/>
</dbReference>
<gene>
    <name evidence="16" type="primary">argS</name>
    <name evidence="16" type="ORF">IAC79_01825</name>
</gene>
<dbReference type="Pfam" id="PF05746">
    <property type="entry name" value="DALR_1"/>
    <property type="match status" value="1"/>
</dbReference>
<dbReference type="EMBL" id="DVOR01000060">
    <property type="protein sequence ID" value="HIV08839.1"/>
    <property type="molecule type" value="Genomic_DNA"/>
</dbReference>
<evidence type="ECO:0000256" key="3">
    <source>
        <dbReference type="ARBA" id="ARBA00011245"/>
    </source>
</evidence>
<evidence type="ECO:0000313" key="17">
    <source>
        <dbReference type="Proteomes" id="UP000886845"/>
    </source>
</evidence>
<dbReference type="EC" id="6.1.1.19" evidence="4 13"/>
<reference evidence="16" key="1">
    <citation type="submission" date="2020-10" db="EMBL/GenBank/DDBJ databases">
        <authorList>
            <person name="Gilroy R."/>
        </authorList>
    </citation>
    <scope>NUCLEOTIDE SEQUENCE</scope>
    <source>
        <strain evidence="16">35461</strain>
    </source>
</reference>
<dbReference type="FunFam" id="1.10.730.10:FF:000006">
    <property type="entry name" value="Arginyl-tRNA synthetase 2, mitochondrial"/>
    <property type="match status" value="1"/>
</dbReference>
<evidence type="ECO:0000256" key="6">
    <source>
        <dbReference type="ARBA" id="ARBA00022490"/>
    </source>
</evidence>
<dbReference type="PROSITE" id="PS00178">
    <property type="entry name" value="AA_TRNA_LIGASE_I"/>
    <property type="match status" value="1"/>
</dbReference>
<evidence type="ECO:0000256" key="2">
    <source>
        <dbReference type="ARBA" id="ARBA00005594"/>
    </source>
</evidence>
<dbReference type="CDD" id="cd00671">
    <property type="entry name" value="ArgRS_core"/>
    <property type="match status" value="1"/>
</dbReference>
<evidence type="ECO:0000256" key="4">
    <source>
        <dbReference type="ARBA" id="ARBA00012837"/>
    </source>
</evidence>
<feature type="domain" description="DALR anticodon binding" evidence="15">
    <location>
        <begin position="389"/>
        <end position="506"/>
    </location>
</feature>
<dbReference type="PRINTS" id="PR01038">
    <property type="entry name" value="TRNASYNTHARG"/>
</dbReference>
<dbReference type="GO" id="GO:0005524">
    <property type="term" value="F:ATP binding"/>
    <property type="evidence" value="ECO:0007669"/>
    <property type="project" value="UniProtKB-KW"/>
</dbReference>
<comment type="subcellular location">
    <subcellularLocation>
        <location evidence="1">Cytoplasm</location>
    </subcellularLocation>
</comment>
<accession>A0A9D1NLE6</accession>
<keyword evidence="11 14" id="KW-0030">Aminoacyl-tRNA synthetase</keyword>
<dbReference type="CDD" id="cd07956">
    <property type="entry name" value="Anticodon_Ia_Arg"/>
    <property type="match status" value="1"/>
</dbReference>
<dbReference type="Gene3D" id="3.40.50.620">
    <property type="entry name" value="HUPs"/>
    <property type="match status" value="1"/>
</dbReference>
<keyword evidence="10 14" id="KW-0648">Protein biosynthesis</keyword>
<dbReference type="AlphaFoldDB" id="A0A9D1NLE6"/>
<sequence length="506" mass="55935">AKPLPDILEKAEVAGPGFINLTLSGQAVAAGVAALADDARLGVPQEGAGERVVIDYSSPNVAKPMHIGHIRSTVIGNAIDRILRALGYDVIADNHLGDWGTQFGILIMGYREFLTDAERENLTVELLEKVYVRSYNATKDDPAWLERCRAELVKLQAGDAECLAVWKRFIEISMKEFGRIYDRLGVKFDLWRGESFYQPMLGPTVELLKEKGLATQSEGAWIVDLKDEGLEVAIVQKRDGGFNYTTTDIATVRNRVEEFNPARIIYVTDERQQLHFKQFFHICGKLGLCGKARLQHVWFGLMRLPDATFSTRQGNVIKLETLLDEAAARARAIVDESHPDWPEAERAALAEAIGIGAIKYADLSHDPATMIVFTWEKALALDGNSGPYLQYANARLNSLLQKYRETVGQDPAAQPLALGSPAEKALALHILQYPNAVARAGELCKPSVLADYLYQLCQLYSSFYQSSPVLKAEPAVRDARIRLCDAVSKTLRGGLTLLGIPTPERL</sequence>
<dbReference type="GO" id="GO:0004814">
    <property type="term" value="F:arginine-tRNA ligase activity"/>
    <property type="evidence" value="ECO:0007669"/>
    <property type="project" value="UniProtKB-UniRule"/>
</dbReference>
<dbReference type="Gene3D" id="3.30.1360.70">
    <property type="entry name" value="Arginyl tRNA synthetase N-terminal domain"/>
    <property type="match status" value="1"/>
</dbReference>
<dbReference type="InterPro" id="IPR009080">
    <property type="entry name" value="tRNAsynth_Ia_anticodon-bd"/>
</dbReference>